<accession>A0A4R5KNR4</accession>
<dbReference type="Proteomes" id="UP000295636">
    <property type="component" value="Unassembled WGS sequence"/>
</dbReference>
<evidence type="ECO:0000313" key="8">
    <source>
        <dbReference type="Proteomes" id="UP000295636"/>
    </source>
</evidence>
<dbReference type="NCBIfam" id="TIGR03057">
    <property type="entry name" value="xxxLxxG_by_4"/>
    <property type="match status" value="1"/>
</dbReference>
<proteinExistence type="predicted"/>
<feature type="transmembrane region" description="Helical" evidence="5">
    <location>
        <begin position="24"/>
        <end position="43"/>
    </location>
</feature>
<name>A0A4R5KNR4_9BACL</name>
<feature type="transmembrane region" description="Helical" evidence="5">
    <location>
        <begin position="545"/>
        <end position="565"/>
    </location>
</feature>
<dbReference type="InterPro" id="IPR023908">
    <property type="entry name" value="xxxLxxG_rpt"/>
</dbReference>
<organism evidence="7 8">
    <name type="scientific">Paenibacillus piri</name>
    <dbReference type="NCBI Taxonomy" id="2547395"/>
    <lineage>
        <taxon>Bacteria</taxon>
        <taxon>Bacillati</taxon>
        <taxon>Bacillota</taxon>
        <taxon>Bacilli</taxon>
        <taxon>Bacillales</taxon>
        <taxon>Paenibacillaceae</taxon>
        <taxon>Paenibacillus</taxon>
    </lineage>
</organism>
<keyword evidence="4 5" id="KW-0472">Membrane</keyword>
<keyword evidence="2 5" id="KW-0812">Transmembrane</keyword>
<evidence type="ECO:0000313" key="7">
    <source>
        <dbReference type="EMBL" id="TDF96240.1"/>
    </source>
</evidence>
<dbReference type="NCBIfam" id="TIGR03062">
    <property type="entry name" value="pip_yhgE_Cterm"/>
    <property type="match status" value="1"/>
</dbReference>
<dbReference type="GO" id="GO:0016020">
    <property type="term" value="C:membrane"/>
    <property type="evidence" value="ECO:0007669"/>
    <property type="project" value="UniProtKB-SubCell"/>
</dbReference>
<evidence type="ECO:0000256" key="5">
    <source>
        <dbReference type="SAM" id="Phobius"/>
    </source>
</evidence>
<dbReference type="PANTHER" id="PTHR43077:SF5">
    <property type="entry name" value="PHAGE INFECTION PROTEIN"/>
    <property type="match status" value="1"/>
</dbReference>
<keyword evidence="8" id="KW-1185">Reference proteome</keyword>
<keyword evidence="3 5" id="KW-1133">Transmembrane helix</keyword>
<feature type="transmembrane region" description="Helical" evidence="5">
    <location>
        <begin position="585"/>
        <end position="607"/>
    </location>
</feature>
<comment type="subcellular location">
    <subcellularLocation>
        <location evidence="1">Membrane</location>
        <topology evidence="1">Multi-pass membrane protein</topology>
    </subcellularLocation>
</comment>
<dbReference type="RefSeq" id="WP_133230481.1">
    <property type="nucleotide sequence ID" value="NZ_SMRT01000008.1"/>
</dbReference>
<dbReference type="PANTHER" id="PTHR43077">
    <property type="entry name" value="TRANSPORT PERMEASE YVFS-RELATED"/>
    <property type="match status" value="1"/>
</dbReference>
<dbReference type="InterPro" id="IPR051328">
    <property type="entry name" value="T7SS_ABC-Transporter"/>
</dbReference>
<feature type="transmembrane region" description="Helical" evidence="5">
    <location>
        <begin position="705"/>
        <end position="722"/>
    </location>
</feature>
<feature type="domain" description="ABC-2 type transporter transmembrane" evidence="6">
    <location>
        <begin position="434"/>
        <end position="720"/>
    </location>
</feature>
<feature type="transmembrane region" description="Helical" evidence="5">
    <location>
        <begin position="619"/>
        <end position="640"/>
    </location>
</feature>
<sequence length="744" mass="80073">MNGLTMAIHDIKAMWSSNMVRRSVLGSMILPLMYSFIYLWAFWNPTDLLHHLPLAVVNLDQGTVQAGKQVNLGQELTDKLLADEKTHWTSVTAEEGRKGVRRLTYFLVLTIPADFSERAYSPSGPEPKSGELVYTLNEGANMLGAKVVRSVMDNVGGELSHKLREQYLRVMFDQVLNGGVGLKQAAEGAGKLAAGTNQAAEGVAALTAGLKQTQEGMAPLAEGLSKLLVGANQLENGLIRLDTTISLASGGVDQLADRLGQINGRLDTLLTETGKLQKSIQASSQALQQNIGALTAVSSSIADAGKQLDQLKRDYDETVGARLKQHKAALDSLTADLLELGDTVAGLSGNERFQRAVKSLQQANATRLQLEHDQQQAAASLERVRASVRQASEQLQQGNAKLGESLSVLTAQVDQLHGTLQQGLEQLRQNAGFTQAAAKQLGQLSSGVKQLEQGSTALLEGINTFSSGFQQLRDGNTRLLDGSTQLEKGLKDIQAGQQELAAKLSETAGMAAMDGKADERIQVIDKPILLTENNLYPVPNNGTGFAPYFIALSLWVGSLVLFFVIDLNKVVAIPKRPISYLTNKYLALSSVSVFQAIVSVFVLHTGLGIPTVRPAIQMYGFALLIGLVFTAILFMLLSLLGNDVGRFAAIVILMLQLTSSSGSYPVEMENGFFRFIHPALPMTYAVEGFRHLISIGDAAVIGRNALILFAYGLGALILLYVVKRHKLLDDLQQAELTEGKGASS</sequence>
<dbReference type="GO" id="GO:0140359">
    <property type="term" value="F:ABC-type transporter activity"/>
    <property type="evidence" value="ECO:0007669"/>
    <property type="project" value="InterPro"/>
</dbReference>
<dbReference type="NCBIfam" id="TIGR03061">
    <property type="entry name" value="pip_yhgE_Nterm"/>
    <property type="match status" value="1"/>
</dbReference>
<evidence type="ECO:0000256" key="2">
    <source>
        <dbReference type="ARBA" id="ARBA00022692"/>
    </source>
</evidence>
<dbReference type="EMBL" id="SMRT01000008">
    <property type="protein sequence ID" value="TDF96240.1"/>
    <property type="molecule type" value="Genomic_DNA"/>
</dbReference>
<comment type="caution">
    <text evidence="7">The sequence shown here is derived from an EMBL/GenBank/DDBJ whole genome shotgun (WGS) entry which is preliminary data.</text>
</comment>
<dbReference type="Gene3D" id="1.10.287.950">
    <property type="entry name" value="Methyl-accepting chemotaxis protein"/>
    <property type="match status" value="1"/>
</dbReference>
<evidence type="ECO:0000256" key="1">
    <source>
        <dbReference type="ARBA" id="ARBA00004141"/>
    </source>
</evidence>
<dbReference type="InterPro" id="IPR013525">
    <property type="entry name" value="ABC2_TM"/>
</dbReference>
<dbReference type="Gene3D" id="3.40.1710.10">
    <property type="entry name" value="abc type-2 transporter like domain"/>
    <property type="match status" value="1"/>
</dbReference>
<reference evidence="7 8" key="1">
    <citation type="submission" date="2019-03" db="EMBL/GenBank/DDBJ databases">
        <title>This is whole genome sequence of Paenibacillus sp MS74 strain.</title>
        <authorList>
            <person name="Trinh H.N."/>
        </authorList>
    </citation>
    <scope>NUCLEOTIDE SEQUENCE [LARGE SCALE GENOMIC DNA]</scope>
    <source>
        <strain evidence="7 8">MS74</strain>
    </source>
</reference>
<dbReference type="AlphaFoldDB" id="A0A4R5KNR4"/>
<protein>
    <submittedName>
        <fullName evidence="7">YhgE/Pip domain-containing protein</fullName>
    </submittedName>
</protein>
<evidence type="ECO:0000256" key="4">
    <source>
        <dbReference type="ARBA" id="ARBA00023136"/>
    </source>
</evidence>
<gene>
    <name evidence="7" type="ORF">E1757_17780</name>
</gene>
<dbReference type="InterPro" id="IPR017500">
    <property type="entry name" value="Phage_infect_YhgE_N"/>
</dbReference>
<dbReference type="Pfam" id="PF12698">
    <property type="entry name" value="ABC2_membrane_3"/>
    <property type="match status" value="1"/>
</dbReference>
<evidence type="ECO:0000259" key="6">
    <source>
        <dbReference type="Pfam" id="PF12698"/>
    </source>
</evidence>
<dbReference type="OrthoDB" id="9811483at2"/>
<evidence type="ECO:0000256" key="3">
    <source>
        <dbReference type="ARBA" id="ARBA00022989"/>
    </source>
</evidence>
<dbReference type="InterPro" id="IPR017501">
    <property type="entry name" value="Phage_infect_YhgE_C"/>
</dbReference>
<feature type="transmembrane region" description="Helical" evidence="5">
    <location>
        <begin position="647"/>
        <end position="666"/>
    </location>
</feature>